<gene>
    <name evidence="1" type="ORF">B9L19_09195</name>
</gene>
<reference evidence="1 2" key="1">
    <citation type="submission" date="2017-05" db="EMBL/GenBank/DDBJ databases">
        <title>The genome sequence of Geobacillus thermocatenulatus DSM 730.</title>
        <authorList>
            <person name="Ramaloko W.T."/>
            <person name="Koen N."/>
            <person name="Polliack S."/>
            <person name="Aliyu H."/>
            <person name="Lebre P."/>
            <person name="Mohr T."/>
            <person name="Oswald F."/>
            <person name="Zwick M."/>
            <person name="Neumann A."/>
            <person name="Syldatk C."/>
            <person name="Cowan D."/>
            <person name="De Maayer P."/>
        </authorList>
    </citation>
    <scope>NUCLEOTIDE SEQUENCE [LARGE SCALE GENOMIC DNA]</scope>
    <source>
        <strain evidence="1 2">BGSC 93A1</strain>
    </source>
</reference>
<proteinExistence type="predicted"/>
<dbReference type="Gene3D" id="2.40.40.10">
    <property type="entry name" value="RlpA-like domain"/>
    <property type="match status" value="1"/>
</dbReference>
<comment type="caution">
    <text evidence="1">The sequence shown here is derived from an EMBL/GenBank/DDBJ whole genome shotgun (WGS) entry which is preliminary data.</text>
</comment>
<dbReference type="EMBL" id="NEWK01000002">
    <property type="protein sequence ID" value="OXB85788.1"/>
    <property type="molecule type" value="Genomic_DNA"/>
</dbReference>
<dbReference type="AlphaFoldDB" id="A0A226Q175"/>
<dbReference type="Proteomes" id="UP000198378">
    <property type="component" value="Unassembled WGS sequence"/>
</dbReference>
<dbReference type="PANTHER" id="PTHR34183">
    <property type="entry name" value="ENDOLYTIC PEPTIDOGLYCAN TRANSGLYCOSYLASE RLPA"/>
    <property type="match status" value="1"/>
</dbReference>
<protein>
    <submittedName>
        <fullName evidence="1">Uncharacterized protein</fullName>
    </submittedName>
</protein>
<evidence type="ECO:0000313" key="1">
    <source>
        <dbReference type="EMBL" id="OXB85788.1"/>
    </source>
</evidence>
<dbReference type="CDD" id="cd22268">
    <property type="entry name" value="DPBB_RlpA-like"/>
    <property type="match status" value="1"/>
</dbReference>
<dbReference type="InterPro" id="IPR009009">
    <property type="entry name" value="RlpA-like_DPBB"/>
</dbReference>
<name>A0A226Q175_9BACL</name>
<dbReference type="PANTHER" id="PTHR34183:SF1">
    <property type="entry name" value="ENDOLYTIC PEPTIDOGLYCAN TRANSGLYCOSYLASE RLPA"/>
    <property type="match status" value="1"/>
</dbReference>
<keyword evidence="2" id="KW-1185">Reference proteome</keyword>
<dbReference type="RefSeq" id="WP_053004397.1">
    <property type="nucleotide sequence ID" value="NZ_CP018058.1"/>
</dbReference>
<dbReference type="Pfam" id="PF03330">
    <property type="entry name" value="DPBB_1"/>
    <property type="match status" value="1"/>
</dbReference>
<organism evidence="1 2">
    <name type="scientific">Geobacillus thermocatenulatus</name>
    <dbReference type="NCBI Taxonomy" id="33938"/>
    <lineage>
        <taxon>Bacteria</taxon>
        <taxon>Bacillati</taxon>
        <taxon>Bacillota</taxon>
        <taxon>Bacilli</taxon>
        <taxon>Bacillales</taxon>
        <taxon>Anoxybacillaceae</taxon>
        <taxon>Geobacillus</taxon>
        <taxon>Geobacillus thermoleovorans group</taxon>
    </lineage>
</organism>
<dbReference type="SUPFAM" id="SSF50685">
    <property type="entry name" value="Barwin-like endoglucanases"/>
    <property type="match status" value="1"/>
</dbReference>
<sequence length="251" mass="28204">MKGKRRKFGKAIAFCSALSLLFMNRGVVAAMNDLHFIPDKVFDRKIPSFMKPGTMVTFDEMGKAIILSEGRDEIVSLSPKDKEVAETFRYMTDEDLPEIEPGMVVVYDALGAPVVIHQGQDQSLKIKWKEIRLDENKMNKDGLQDNRNTSQPNVTQLQTETGYISWYDGEGKKGAAGVVLNGKSAAHKTIDFYTKVKTTSLENGKSTIVEILDRGPYIQGRILDMVETAFSNIHNTRKGLFKGRIQWPIQN</sequence>
<accession>A0A226Q175</accession>
<dbReference type="KEGG" id="gtm:GT3921_10285"/>
<dbReference type="InterPro" id="IPR036908">
    <property type="entry name" value="RlpA-like_sf"/>
</dbReference>
<evidence type="ECO:0000313" key="2">
    <source>
        <dbReference type="Proteomes" id="UP000198378"/>
    </source>
</evidence>